<evidence type="ECO:0000313" key="3">
    <source>
        <dbReference type="Proteomes" id="UP000030653"/>
    </source>
</evidence>
<evidence type="ECO:0000256" key="1">
    <source>
        <dbReference type="SAM" id="MobiDB-lite"/>
    </source>
</evidence>
<reference evidence="2 3" key="1">
    <citation type="journal article" date="2012" name="Science">
        <title>The Paleozoic origin of enzymatic lignin decomposition reconstructed from 31 fungal genomes.</title>
        <authorList>
            <person name="Floudas D."/>
            <person name="Binder M."/>
            <person name="Riley R."/>
            <person name="Barry K."/>
            <person name="Blanchette R.A."/>
            <person name="Henrissat B."/>
            <person name="Martinez A.T."/>
            <person name="Otillar R."/>
            <person name="Spatafora J.W."/>
            <person name="Yadav J.S."/>
            <person name="Aerts A."/>
            <person name="Benoit I."/>
            <person name="Boyd A."/>
            <person name="Carlson A."/>
            <person name="Copeland A."/>
            <person name="Coutinho P.M."/>
            <person name="de Vries R.P."/>
            <person name="Ferreira P."/>
            <person name="Findley K."/>
            <person name="Foster B."/>
            <person name="Gaskell J."/>
            <person name="Glotzer D."/>
            <person name="Gorecki P."/>
            <person name="Heitman J."/>
            <person name="Hesse C."/>
            <person name="Hori C."/>
            <person name="Igarashi K."/>
            <person name="Jurgens J.A."/>
            <person name="Kallen N."/>
            <person name="Kersten P."/>
            <person name="Kohler A."/>
            <person name="Kuees U."/>
            <person name="Kumar T.K.A."/>
            <person name="Kuo A."/>
            <person name="LaButti K."/>
            <person name="Larrondo L.F."/>
            <person name="Lindquist E."/>
            <person name="Ling A."/>
            <person name="Lombard V."/>
            <person name="Lucas S."/>
            <person name="Lundell T."/>
            <person name="Martin R."/>
            <person name="McLaughlin D.J."/>
            <person name="Morgenstern I."/>
            <person name="Morin E."/>
            <person name="Murat C."/>
            <person name="Nagy L.G."/>
            <person name="Nolan M."/>
            <person name="Ohm R.A."/>
            <person name="Patyshakuliyeva A."/>
            <person name="Rokas A."/>
            <person name="Ruiz-Duenas F.J."/>
            <person name="Sabat G."/>
            <person name="Salamov A."/>
            <person name="Samejima M."/>
            <person name="Schmutz J."/>
            <person name="Slot J.C."/>
            <person name="St John F."/>
            <person name="Stenlid J."/>
            <person name="Sun H."/>
            <person name="Sun S."/>
            <person name="Syed K."/>
            <person name="Tsang A."/>
            <person name="Wiebenga A."/>
            <person name="Young D."/>
            <person name="Pisabarro A."/>
            <person name="Eastwood D.C."/>
            <person name="Martin F."/>
            <person name="Cullen D."/>
            <person name="Grigoriev I.V."/>
            <person name="Hibbett D.S."/>
        </authorList>
    </citation>
    <scope>NUCLEOTIDE SEQUENCE [LARGE SCALE GENOMIC DNA]</scope>
    <source>
        <strain evidence="2 3">DJM-731 SS1</strain>
    </source>
</reference>
<proteinExistence type="predicted"/>
<gene>
    <name evidence="2" type="ORF">DACRYDRAFT_109014</name>
</gene>
<organism evidence="2 3">
    <name type="scientific">Dacryopinax primogenitus (strain DJM 731)</name>
    <name type="common">Brown rot fungus</name>
    <dbReference type="NCBI Taxonomy" id="1858805"/>
    <lineage>
        <taxon>Eukaryota</taxon>
        <taxon>Fungi</taxon>
        <taxon>Dikarya</taxon>
        <taxon>Basidiomycota</taxon>
        <taxon>Agaricomycotina</taxon>
        <taxon>Dacrymycetes</taxon>
        <taxon>Dacrymycetales</taxon>
        <taxon>Dacrymycetaceae</taxon>
        <taxon>Dacryopinax</taxon>
    </lineage>
</organism>
<dbReference type="GeneID" id="63683847"/>
<keyword evidence="3" id="KW-1185">Reference proteome</keyword>
<evidence type="ECO:0000313" key="2">
    <source>
        <dbReference type="EMBL" id="EJU00267.1"/>
    </source>
</evidence>
<accession>M5G337</accession>
<dbReference type="EMBL" id="JH795867">
    <property type="protein sequence ID" value="EJU00267.1"/>
    <property type="molecule type" value="Genomic_DNA"/>
</dbReference>
<feature type="compositionally biased region" description="Acidic residues" evidence="1">
    <location>
        <begin position="16"/>
        <end position="27"/>
    </location>
</feature>
<name>M5G337_DACPD</name>
<feature type="region of interest" description="Disordered" evidence="1">
    <location>
        <begin position="1"/>
        <end position="31"/>
    </location>
</feature>
<dbReference type="Proteomes" id="UP000030653">
    <property type="component" value="Unassembled WGS sequence"/>
</dbReference>
<protein>
    <submittedName>
        <fullName evidence="2">Uncharacterized protein</fullName>
    </submittedName>
</protein>
<dbReference type="AlphaFoldDB" id="M5G337"/>
<dbReference type="HOGENOM" id="CLU_2497855_0_0_1"/>
<sequence length="86" mass="9895">MSKERLISAMTIKGDEEQDAKEQEDSDERNGSCGVRYKLRKAGTLHVKRTFEELSKVLNDAIYGTGENREFVEVFLVKTDSMRFTM</sequence>
<dbReference type="RefSeq" id="XP_040627164.1">
    <property type="nucleotide sequence ID" value="XM_040768785.1"/>
</dbReference>